<protein>
    <submittedName>
        <fullName evidence="1">Uncharacterized protein</fullName>
    </submittedName>
</protein>
<dbReference type="GeneID" id="9948758"/>
<accession>A0A1S0TPQ1</accession>
<gene>
    <name evidence="1" type="ORF">LOAG_11306</name>
</gene>
<proteinExistence type="predicted"/>
<dbReference type="AlphaFoldDB" id="A0A1S0TPQ1"/>
<dbReference type="EMBL" id="JH712188">
    <property type="protein sequence ID" value="EFO17195.1"/>
    <property type="molecule type" value="Genomic_DNA"/>
</dbReference>
<dbReference type="InParanoid" id="A0A1S0TPQ1"/>
<name>A0A1S0TPQ1_LOALO</name>
<reference evidence="1" key="1">
    <citation type="submission" date="2012-04" db="EMBL/GenBank/DDBJ databases">
        <title>The Genome Sequence of Loa loa.</title>
        <authorList>
            <consortium name="The Broad Institute Genome Sequencing Platform"/>
            <consortium name="Broad Institute Genome Sequencing Center for Infectious Disease"/>
            <person name="Nutman T.B."/>
            <person name="Fink D.L."/>
            <person name="Russ C."/>
            <person name="Young S."/>
            <person name="Zeng Q."/>
            <person name="Gargeya S."/>
            <person name="Alvarado L."/>
            <person name="Berlin A."/>
            <person name="Chapman S.B."/>
            <person name="Chen Z."/>
            <person name="Freedman E."/>
            <person name="Gellesch M."/>
            <person name="Goldberg J."/>
            <person name="Griggs A."/>
            <person name="Gujja S."/>
            <person name="Heilman E.R."/>
            <person name="Heiman D."/>
            <person name="Howarth C."/>
            <person name="Mehta T."/>
            <person name="Neiman D."/>
            <person name="Pearson M."/>
            <person name="Roberts A."/>
            <person name="Saif S."/>
            <person name="Shea T."/>
            <person name="Shenoy N."/>
            <person name="Sisk P."/>
            <person name="Stolte C."/>
            <person name="Sykes S."/>
            <person name="White J."/>
            <person name="Yandava C."/>
            <person name="Haas B."/>
            <person name="Henn M.R."/>
            <person name="Nusbaum C."/>
            <person name="Birren B."/>
        </authorList>
    </citation>
    <scope>NUCLEOTIDE SEQUENCE [LARGE SCALE GENOMIC DNA]</scope>
</reference>
<organism evidence="1">
    <name type="scientific">Loa loa</name>
    <name type="common">Eye worm</name>
    <name type="synonym">Filaria loa</name>
    <dbReference type="NCBI Taxonomy" id="7209"/>
    <lineage>
        <taxon>Eukaryota</taxon>
        <taxon>Metazoa</taxon>
        <taxon>Ecdysozoa</taxon>
        <taxon>Nematoda</taxon>
        <taxon>Chromadorea</taxon>
        <taxon>Rhabditida</taxon>
        <taxon>Spirurina</taxon>
        <taxon>Spiruromorpha</taxon>
        <taxon>Filarioidea</taxon>
        <taxon>Onchocercidae</taxon>
        <taxon>Loa</taxon>
    </lineage>
</organism>
<dbReference type="KEGG" id="loa:LOAG_11306"/>
<sequence>MRCIVIETSKKVGKEQLPMTTCEFLKDRNLNQVKGDGEEYQLEHATVTLPCSHNGRIEMTYIGTTKSYVYSAFHDLKTFRIFEVCVWRRTLYACDERLKFADAPSKT</sequence>
<dbReference type="CTD" id="9948758"/>
<evidence type="ECO:0000313" key="1">
    <source>
        <dbReference type="EMBL" id="EFO17195.1"/>
    </source>
</evidence>
<dbReference type="RefSeq" id="XP_003146875.1">
    <property type="nucleotide sequence ID" value="XM_003146827.1"/>
</dbReference>